<proteinExistence type="predicted"/>
<keyword evidence="2" id="KW-1185">Reference proteome</keyword>
<comment type="caution">
    <text evidence="1">The sequence shown here is derived from an EMBL/GenBank/DDBJ whole genome shotgun (WGS) entry which is preliminary data.</text>
</comment>
<dbReference type="InterPro" id="IPR029063">
    <property type="entry name" value="SAM-dependent_MTases_sf"/>
</dbReference>
<dbReference type="SUPFAM" id="SSF53335">
    <property type="entry name" value="S-adenosyl-L-methionine-dependent methyltransferases"/>
    <property type="match status" value="1"/>
</dbReference>
<dbReference type="AlphaFoldDB" id="A0A8X6IWP1"/>
<evidence type="ECO:0000313" key="2">
    <source>
        <dbReference type="Proteomes" id="UP000887116"/>
    </source>
</evidence>
<evidence type="ECO:0000313" key="1">
    <source>
        <dbReference type="EMBL" id="GFR02558.1"/>
    </source>
</evidence>
<reference evidence="1" key="1">
    <citation type="submission" date="2020-07" db="EMBL/GenBank/DDBJ databases">
        <title>Multicomponent nature underlies the extraordinary mechanical properties of spider dragline silk.</title>
        <authorList>
            <person name="Kono N."/>
            <person name="Nakamura H."/>
            <person name="Mori M."/>
            <person name="Yoshida Y."/>
            <person name="Ohtoshi R."/>
            <person name="Malay A.D."/>
            <person name="Moran D.A.P."/>
            <person name="Tomita M."/>
            <person name="Numata K."/>
            <person name="Arakawa K."/>
        </authorList>
    </citation>
    <scope>NUCLEOTIDE SEQUENCE</scope>
</reference>
<dbReference type="Gene3D" id="3.40.50.150">
    <property type="entry name" value="Vaccinia Virus protein VP39"/>
    <property type="match status" value="1"/>
</dbReference>
<name>A0A8X6IWP1_TRICU</name>
<gene>
    <name evidence="1" type="primary">NCL1_27638</name>
    <name evidence="1" type="ORF">TNCT_245411</name>
</gene>
<accession>A0A8X6IWP1</accession>
<dbReference type="Proteomes" id="UP000887116">
    <property type="component" value="Unassembled WGS sequence"/>
</dbReference>
<dbReference type="EMBL" id="BMAO01035282">
    <property type="protein sequence ID" value="GFR02558.1"/>
    <property type="molecule type" value="Genomic_DNA"/>
</dbReference>
<sequence>MDLWKRQITKLVCIQCFNRMSNQKEAFRRVYELLPQQGEAAFVFLLHNGYYDALPILAKDPKWSSCLPLNIEVFPPESQVKNYSSLHYKDMVEDLGFTVVYCKQVQNVTTFPSDETYANFLYSLCELSPFIADDEKKQFKNDLLRYTLKQNGRNTDGTPVDRSTTLELVIRKTH</sequence>
<organism evidence="1 2">
    <name type="scientific">Trichonephila clavata</name>
    <name type="common">Joro spider</name>
    <name type="synonym">Nephila clavata</name>
    <dbReference type="NCBI Taxonomy" id="2740835"/>
    <lineage>
        <taxon>Eukaryota</taxon>
        <taxon>Metazoa</taxon>
        <taxon>Ecdysozoa</taxon>
        <taxon>Arthropoda</taxon>
        <taxon>Chelicerata</taxon>
        <taxon>Arachnida</taxon>
        <taxon>Araneae</taxon>
        <taxon>Araneomorphae</taxon>
        <taxon>Entelegynae</taxon>
        <taxon>Araneoidea</taxon>
        <taxon>Nephilidae</taxon>
        <taxon>Trichonephila</taxon>
    </lineage>
</organism>
<dbReference type="OrthoDB" id="10296783at2759"/>
<protein>
    <submittedName>
        <fullName evidence="1">Jhamt</fullName>
    </submittedName>
</protein>